<accession>A3ZXA3</accession>
<dbReference type="AlphaFoldDB" id="A3ZXA3"/>
<protein>
    <recommendedName>
        <fullName evidence="1">DUF1559 domain-containing protein</fullName>
    </recommendedName>
</protein>
<dbReference type="EMBL" id="AANZ01000018">
    <property type="protein sequence ID" value="EAQ78851.1"/>
    <property type="molecule type" value="Genomic_DNA"/>
</dbReference>
<dbReference type="STRING" id="314230.DSM3645_30156"/>
<evidence type="ECO:0000313" key="3">
    <source>
        <dbReference type="Proteomes" id="UP000004358"/>
    </source>
</evidence>
<proteinExistence type="predicted"/>
<dbReference type="eggNOG" id="COG2165">
    <property type="taxonomic scope" value="Bacteria"/>
</dbReference>
<reference evidence="2 3" key="1">
    <citation type="submission" date="2006-02" db="EMBL/GenBank/DDBJ databases">
        <authorList>
            <person name="Amann R."/>
            <person name="Ferriera S."/>
            <person name="Johnson J."/>
            <person name="Kravitz S."/>
            <person name="Halpern A."/>
            <person name="Remington K."/>
            <person name="Beeson K."/>
            <person name="Tran B."/>
            <person name="Rogers Y.-H."/>
            <person name="Friedman R."/>
            <person name="Venter J.C."/>
        </authorList>
    </citation>
    <scope>NUCLEOTIDE SEQUENCE [LARGE SCALE GENOMIC DNA]</scope>
    <source>
        <strain evidence="2 3">DSM 3645</strain>
    </source>
</reference>
<organism evidence="2 3">
    <name type="scientific">Blastopirellula marina DSM 3645</name>
    <dbReference type="NCBI Taxonomy" id="314230"/>
    <lineage>
        <taxon>Bacteria</taxon>
        <taxon>Pseudomonadati</taxon>
        <taxon>Planctomycetota</taxon>
        <taxon>Planctomycetia</taxon>
        <taxon>Pirellulales</taxon>
        <taxon>Pirellulaceae</taxon>
        <taxon>Blastopirellula</taxon>
    </lineage>
</organism>
<dbReference type="InterPro" id="IPR012902">
    <property type="entry name" value="N_methyl_site"/>
</dbReference>
<dbReference type="PANTHER" id="PTHR30093:SF2">
    <property type="entry name" value="TYPE II SECRETION SYSTEM PROTEIN H"/>
    <property type="match status" value="1"/>
</dbReference>
<dbReference type="NCBIfam" id="TIGR04294">
    <property type="entry name" value="pre_pil_HX9DG"/>
    <property type="match status" value="1"/>
</dbReference>
<sequence length="314" mass="34203">MKRNAFTLVELLVVIAIIGVLVALLLPAVQQAREAARRSACRNNLKQLGLAIHNYENTFRQFPPGAVRISFENGSSYRMPFVAQILSFIEQGNIYDIVNFKQSWSHSSNAAALEAPIPLYQCPTDPTSGPQLMLPDETFGNYGLNWGMHRFLDIDGQGPSTNEPGGQTNLASPFGNNYGARIADIQDGTSNTLAMMEMLKGIGAGGVDRRGRIWNEDSNCYQVMTRLSPNSAAPDYCESGKCIDHPEFNLPYQPPPNATGTGRGQASLASRSQHAGGVQVALCDGSARFVSETIDLNAWQALSTQWNGEVVEDY</sequence>
<dbReference type="Pfam" id="PF07596">
    <property type="entry name" value="SBP_bac_10"/>
    <property type="match status" value="1"/>
</dbReference>
<comment type="caution">
    <text evidence="2">The sequence shown here is derived from an EMBL/GenBank/DDBJ whole genome shotgun (WGS) entry which is preliminary data.</text>
</comment>
<dbReference type="InterPro" id="IPR027558">
    <property type="entry name" value="Pre_pil_HX9DG_C"/>
</dbReference>
<dbReference type="SUPFAM" id="SSF54523">
    <property type="entry name" value="Pili subunits"/>
    <property type="match status" value="1"/>
</dbReference>
<dbReference type="Gene3D" id="3.30.700.10">
    <property type="entry name" value="Glycoprotein, Type 4 Pilin"/>
    <property type="match status" value="1"/>
</dbReference>
<evidence type="ECO:0000259" key="1">
    <source>
        <dbReference type="Pfam" id="PF07596"/>
    </source>
</evidence>
<evidence type="ECO:0000313" key="2">
    <source>
        <dbReference type="EMBL" id="EAQ78851.1"/>
    </source>
</evidence>
<dbReference type="PANTHER" id="PTHR30093">
    <property type="entry name" value="GENERAL SECRETION PATHWAY PROTEIN G"/>
    <property type="match status" value="1"/>
</dbReference>
<dbReference type="InterPro" id="IPR011453">
    <property type="entry name" value="DUF1559"/>
</dbReference>
<dbReference type="Proteomes" id="UP000004358">
    <property type="component" value="Unassembled WGS sequence"/>
</dbReference>
<feature type="domain" description="DUF1559" evidence="1">
    <location>
        <begin position="30"/>
        <end position="296"/>
    </location>
</feature>
<dbReference type="RefSeq" id="WP_002653813.1">
    <property type="nucleotide sequence ID" value="NZ_CH672376.1"/>
</dbReference>
<dbReference type="NCBIfam" id="TIGR02532">
    <property type="entry name" value="IV_pilin_GFxxxE"/>
    <property type="match status" value="1"/>
</dbReference>
<dbReference type="Pfam" id="PF07963">
    <property type="entry name" value="N_methyl"/>
    <property type="match status" value="1"/>
</dbReference>
<dbReference type="HOGENOM" id="CLU_041661_0_0_0"/>
<gene>
    <name evidence="2" type="ORF">DSM3645_30156</name>
</gene>
<dbReference type="InterPro" id="IPR045584">
    <property type="entry name" value="Pilin-like"/>
</dbReference>
<name>A3ZXA3_9BACT</name>